<dbReference type="Proteomes" id="UP000053477">
    <property type="component" value="Unassembled WGS sequence"/>
</dbReference>
<evidence type="ECO:0000313" key="2">
    <source>
        <dbReference type="EMBL" id="KLO12236.1"/>
    </source>
</evidence>
<keyword evidence="1" id="KW-1133">Transmembrane helix</keyword>
<accession>A0A0H2S5Q5</accession>
<dbReference type="EMBL" id="KQ085982">
    <property type="protein sequence ID" value="KLO12236.1"/>
    <property type="molecule type" value="Genomic_DNA"/>
</dbReference>
<keyword evidence="3" id="KW-1185">Reference proteome</keyword>
<keyword evidence="1" id="KW-0812">Transmembrane</keyword>
<name>A0A0H2S5Q5_9AGAM</name>
<reference evidence="2 3" key="1">
    <citation type="submission" date="2015-04" db="EMBL/GenBank/DDBJ databases">
        <title>Complete genome sequence of Schizopora paradoxa KUC8140, a cosmopolitan wood degrader in East Asia.</title>
        <authorList>
            <consortium name="DOE Joint Genome Institute"/>
            <person name="Min B."/>
            <person name="Park H."/>
            <person name="Jang Y."/>
            <person name="Kim J.-J."/>
            <person name="Kim K.H."/>
            <person name="Pangilinan J."/>
            <person name="Lipzen A."/>
            <person name="Riley R."/>
            <person name="Grigoriev I.V."/>
            <person name="Spatafora J.W."/>
            <person name="Choi I.-G."/>
        </authorList>
    </citation>
    <scope>NUCLEOTIDE SEQUENCE [LARGE SCALE GENOMIC DNA]</scope>
    <source>
        <strain evidence="2 3">KUC8140</strain>
    </source>
</reference>
<sequence length="571" mass="64965">MKNRELNSRAYLCRLPEEILVAIVLEATMISYGFYAPSNVFWPNCRLSNHLFNTSLRMEEVEALAHVCHHLRRVILGTTRLWTNVSGETSGFFDAFTHRTLSRSGSSELRVRLDDDVVAPPKTREFFNPTNILGQMDRVGHLSIKNFKADNCLVLDHLFDFPSGAIRSLEVSVGRSKISSIERYATSDLFQGHAPNLQRLELHGIATSWTSSIFDHLTTLFLHDIPEASRLTISDLLEILERCRSTLVDLVLGDVFLEDGKENPLDSRPRKSVDLPQFRRFLISGRESVCRGFVQSLKAPSVERYHNHCSADTFSENEADLLKDPILPMTFGLGNNCMKLRLSVTGSSFKANWWNDEHDPLSEIHHELIYDSHRGAELNWSRILRVFRQTDNTGITSLTFRGDTMTTEKTQIHPFLSSFPNLEEITFTMSSNRPVFCNPVVNGLLLLHENEDVAGTLPLPRLQTLVFFASAVNCHSRAARARHWNHQLETLDPDSREWKYYHNTKWLLAGGQVDSCVLSNLKKTLEIRNAKGAKGIAVHFRSCSRIRENSVKDFLMEPFVSSIVFEECTSD</sequence>
<feature type="transmembrane region" description="Helical" evidence="1">
    <location>
        <begin position="20"/>
        <end position="42"/>
    </location>
</feature>
<proteinExistence type="predicted"/>
<keyword evidence="1" id="KW-0472">Membrane</keyword>
<protein>
    <submittedName>
        <fullName evidence="2">Uncharacterized protein</fullName>
    </submittedName>
</protein>
<dbReference type="AlphaFoldDB" id="A0A0H2S5Q5"/>
<evidence type="ECO:0000256" key="1">
    <source>
        <dbReference type="SAM" id="Phobius"/>
    </source>
</evidence>
<dbReference type="OrthoDB" id="2692326at2759"/>
<gene>
    <name evidence="2" type="ORF">SCHPADRAFT_998318</name>
</gene>
<organism evidence="2 3">
    <name type="scientific">Schizopora paradoxa</name>
    <dbReference type="NCBI Taxonomy" id="27342"/>
    <lineage>
        <taxon>Eukaryota</taxon>
        <taxon>Fungi</taxon>
        <taxon>Dikarya</taxon>
        <taxon>Basidiomycota</taxon>
        <taxon>Agaricomycotina</taxon>
        <taxon>Agaricomycetes</taxon>
        <taxon>Hymenochaetales</taxon>
        <taxon>Schizoporaceae</taxon>
        <taxon>Schizopora</taxon>
    </lineage>
</organism>
<evidence type="ECO:0000313" key="3">
    <source>
        <dbReference type="Proteomes" id="UP000053477"/>
    </source>
</evidence>
<dbReference type="InParanoid" id="A0A0H2S5Q5"/>